<dbReference type="Pfam" id="PF05170">
    <property type="entry name" value="AsmA"/>
    <property type="match status" value="2"/>
</dbReference>
<feature type="transmembrane region" description="Helical" evidence="1">
    <location>
        <begin position="7"/>
        <end position="27"/>
    </location>
</feature>
<proteinExistence type="predicted"/>
<keyword evidence="4" id="KW-1185">Reference proteome</keyword>
<dbReference type="PANTHER" id="PTHR30441">
    <property type="entry name" value="DUF748 DOMAIN-CONTAINING PROTEIN"/>
    <property type="match status" value="1"/>
</dbReference>
<feature type="domain" description="AsmA" evidence="2">
    <location>
        <begin position="5"/>
        <end position="183"/>
    </location>
</feature>
<keyword evidence="1" id="KW-1133">Transmembrane helix</keyword>
<accession>A0A2C9CW36</accession>
<keyword evidence="1" id="KW-0812">Transmembrane</keyword>
<organism evidence="3 4">
    <name type="scientific">Pontivivens marinum</name>
    <dbReference type="NCBI Taxonomy" id="1690039"/>
    <lineage>
        <taxon>Bacteria</taxon>
        <taxon>Pseudomonadati</taxon>
        <taxon>Pseudomonadota</taxon>
        <taxon>Alphaproteobacteria</taxon>
        <taxon>Rhodobacterales</taxon>
        <taxon>Paracoccaceae</taxon>
        <taxon>Pontivivens</taxon>
    </lineage>
</organism>
<keyword evidence="1" id="KW-0472">Membrane</keyword>
<reference evidence="4" key="1">
    <citation type="submission" date="2017-09" db="EMBL/GenBank/DDBJ databases">
        <authorList>
            <person name="Varghese N."/>
            <person name="Submissions S."/>
        </authorList>
    </citation>
    <scope>NUCLEOTIDE SEQUENCE [LARGE SCALE GENOMIC DNA]</scope>
    <source>
        <strain evidence="4">C7</strain>
    </source>
</reference>
<dbReference type="PANTHER" id="PTHR30441:SF4">
    <property type="entry name" value="PROTEIN ASMA"/>
    <property type="match status" value="1"/>
</dbReference>
<dbReference type="GO" id="GO:0005886">
    <property type="term" value="C:plasma membrane"/>
    <property type="evidence" value="ECO:0007669"/>
    <property type="project" value="TreeGrafter"/>
</dbReference>
<dbReference type="RefSeq" id="WP_097931892.1">
    <property type="nucleotide sequence ID" value="NZ_OCTN01000010.1"/>
</dbReference>
<dbReference type="OrthoDB" id="5439561at2"/>
<dbReference type="InterPro" id="IPR052894">
    <property type="entry name" value="AsmA-related"/>
</dbReference>
<dbReference type="AlphaFoldDB" id="A0A2C9CW36"/>
<evidence type="ECO:0000259" key="2">
    <source>
        <dbReference type="Pfam" id="PF05170"/>
    </source>
</evidence>
<evidence type="ECO:0000256" key="1">
    <source>
        <dbReference type="SAM" id="Phobius"/>
    </source>
</evidence>
<gene>
    <name evidence="3" type="ORF">SAMN06273572_11095</name>
</gene>
<dbReference type="InterPro" id="IPR007844">
    <property type="entry name" value="AsmA"/>
</dbReference>
<dbReference type="GO" id="GO:0090313">
    <property type="term" value="P:regulation of protein targeting to membrane"/>
    <property type="evidence" value="ECO:0007669"/>
    <property type="project" value="TreeGrafter"/>
</dbReference>
<evidence type="ECO:0000313" key="4">
    <source>
        <dbReference type="Proteomes" id="UP000220034"/>
    </source>
</evidence>
<dbReference type="EMBL" id="OCTN01000010">
    <property type="protein sequence ID" value="SOH95420.1"/>
    <property type="molecule type" value="Genomic_DNA"/>
</dbReference>
<name>A0A2C9CW36_9RHOB</name>
<feature type="domain" description="AsmA" evidence="2">
    <location>
        <begin position="450"/>
        <end position="627"/>
    </location>
</feature>
<protein>
    <submittedName>
        <fullName evidence="3">Uncharacterized protein involved in outer membrane biogenesis</fullName>
    </submittedName>
</protein>
<sequence length="751" mass="78491">MRGTIGRLFLVLGILGVVFITALFVALPTERIAEVASNRLEAATGRKLTLTGGFQPSLWPDLGISTGPLTVSNADWAQGPEMLRAQGATIAVSPMALLSGRIEIRRLSFDTPQINLEIAPDGRANWQFANDNADPVGGSGGGSTQRLAQLAADITNGTVRLTDYRSGRSDTLDQIDLEVAYDADDRQAMMQGAVRYNMTAFQVNVEVESDLPLAQLSRLDIAAQVTSDVADISARGQIADVSVGTGDASFEVEISSVSEALNALGLAPLPDVAGVISDVRLDGTIGLHDSGFLIEVAGRADRDDVRVDLNLNADGVLGAPLNTEFAVTAQNHLSASFAGTVDVQGHADGRLAVDVDSIPWFAGWAGAGQGDLPHVAQGPVALRTLIALRPDGVQLSQLSMELTELTVEGDLGVGMADTPNLTGALRVGHVVLADAMVASDAEPAPAQQSGAWDQSALPWQMLRVADLDLSLVIASLDTGVVQLGQSDVGVLMRDGQGQIQLNRIEGFGGDLSGNIRLNADSQRIESQIAMRDIRIEQVLAATTQTDRVEGSGNLSASLTASGANFSGLTNTLNGPITVDLADGALRGVNLAEIGRNLTGAVQQDAKTDFTEAHISMGSVDGVLQIQQLSALSPLLRLTGEGTVSLPARRLNVKLIPRVTTDLTGQGGSQDSAGVAIPVEISGPWSDLSYRPDLGAYEDALRAQADDAVERFRSDLAAGQDPESAARGALSDFDDAIRGEGGGLDVLRGLFK</sequence>
<evidence type="ECO:0000313" key="3">
    <source>
        <dbReference type="EMBL" id="SOH95420.1"/>
    </source>
</evidence>
<dbReference type="Proteomes" id="UP000220034">
    <property type="component" value="Unassembled WGS sequence"/>
</dbReference>